<dbReference type="GO" id="GO:0004992">
    <property type="term" value="F:platelet activating factor receptor activity"/>
    <property type="evidence" value="ECO:0007669"/>
    <property type="project" value="InterPro"/>
</dbReference>
<gene>
    <name evidence="17" type="ORF">GDO86_003441</name>
</gene>
<evidence type="ECO:0000256" key="15">
    <source>
        <dbReference type="SAM" id="Phobius"/>
    </source>
</evidence>
<evidence type="ECO:0000259" key="16">
    <source>
        <dbReference type="PROSITE" id="PS50262"/>
    </source>
</evidence>
<feature type="transmembrane region" description="Helical" evidence="15">
    <location>
        <begin position="97"/>
        <end position="120"/>
    </location>
</feature>
<keyword evidence="10" id="KW-1015">Disulfide bond</keyword>
<dbReference type="InterPro" id="IPR002282">
    <property type="entry name" value="PAF_rcpt"/>
</dbReference>
<accession>A0A8T2K9J3</accession>
<evidence type="ECO:0000256" key="6">
    <source>
        <dbReference type="ARBA" id="ARBA00022692"/>
    </source>
</evidence>
<evidence type="ECO:0000256" key="5">
    <source>
        <dbReference type="ARBA" id="ARBA00022500"/>
    </source>
</evidence>
<protein>
    <recommendedName>
        <fullName evidence="3">Platelet-activating factor receptor</fullName>
    </recommendedName>
</protein>
<evidence type="ECO:0000256" key="1">
    <source>
        <dbReference type="ARBA" id="ARBA00004651"/>
    </source>
</evidence>
<dbReference type="Gene3D" id="1.20.1070.10">
    <property type="entry name" value="Rhodopsin 7-helix transmembrane proteins"/>
    <property type="match status" value="1"/>
</dbReference>
<keyword evidence="11 14" id="KW-0675">Receptor</keyword>
<comment type="similarity">
    <text evidence="14">Belongs to the G-protein coupled receptor 1 family.</text>
</comment>
<keyword evidence="12" id="KW-0325">Glycoprotein</keyword>
<comment type="caution">
    <text evidence="17">The sequence shown here is derived from an EMBL/GenBank/DDBJ whole genome shotgun (WGS) entry which is preliminary data.</text>
</comment>
<evidence type="ECO:0000256" key="14">
    <source>
        <dbReference type="RuleBase" id="RU000688"/>
    </source>
</evidence>
<dbReference type="PANTHER" id="PTHR24233:SF6">
    <property type="entry name" value="PLATELET-ACTIVATING FACTOR RECEPTOR"/>
    <property type="match status" value="1"/>
</dbReference>
<feature type="transmembrane region" description="Helical" evidence="15">
    <location>
        <begin position="238"/>
        <end position="259"/>
    </location>
</feature>
<feature type="transmembrane region" description="Helical" evidence="15">
    <location>
        <begin position="287"/>
        <end position="307"/>
    </location>
</feature>
<dbReference type="PROSITE" id="PS50262">
    <property type="entry name" value="G_PROTEIN_RECEP_F1_2"/>
    <property type="match status" value="1"/>
</dbReference>
<keyword evidence="4" id="KW-1003">Cell membrane</keyword>
<keyword evidence="8 14" id="KW-0297">G-protein coupled receptor</keyword>
<dbReference type="GO" id="GO:0045028">
    <property type="term" value="F:G protein-coupled purinergic nucleotide receptor activity"/>
    <property type="evidence" value="ECO:0007669"/>
    <property type="project" value="TreeGrafter"/>
</dbReference>
<name>A0A8T2K9J3_9PIPI</name>
<keyword evidence="6 14" id="KW-0812">Transmembrane</keyword>
<dbReference type="CDD" id="cd15147">
    <property type="entry name" value="7tmA_PAFR"/>
    <property type="match status" value="1"/>
</dbReference>
<keyword evidence="7 15" id="KW-1133">Transmembrane helix</keyword>
<feature type="transmembrane region" description="Helical" evidence="15">
    <location>
        <begin position="141"/>
        <end position="163"/>
    </location>
</feature>
<evidence type="ECO:0000256" key="9">
    <source>
        <dbReference type="ARBA" id="ARBA00023136"/>
    </source>
</evidence>
<keyword evidence="9 15" id="KW-0472">Membrane</keyword>
<dbReference type="Proteomes" id="UP000812440">
    <property type="component" value="Chromosome 2"/>
</dbReference>
<evidence type="ECO:0000313" key="17">
    <source>
        <dbReference type="EMBL" id="KAG8451186.1"/>
    </source>
</evidence>
<dbReference type="GO" id="GO:0005886">
    <property type="term" value="C:plasma membrane"/>
    <property type="evidence" value="ECO:0007669"/>
    <property type="project" value="UniProtKB-SubCell"/>
</dbReference>
<organism evidence="17 18">
    <name type="scientific">Hymenochirus boettgeri</name>
    <name type="common">Congo dwarf clawed frog</name>
    <dbReference type="NCBI Taxonomy" id="247094"/>
    <lineage>
        <taxon>Eukaryota</taxon>
        <taxon>Metazoa</taxon>
        <taxon>Chordata</taxon>
        <taxon>Craniata</taxon>
        <taxon>Vertebrata</taxon>
        <taxon>Euteleostomi</taxon>
        <taxon>Amphibia</taxon>
        <taxon>Batrachia</taxon>
        <taxon>Anura</taxon>
        <taxon>Pipoidea</taxon>
        <taxon>Pipidae</taxon>
        <taxon>Pipinae</taxon>
        <taxon>Hymenochirus</taxon>
    </lineage>
</organism>
<dbReference type="SUPFAM" id="SSF81321">
    <property type="entry name" value="Family A G protein-coupled receptor-like"/>
    <property type="match status" value="1"/>
</dbReference>
<proteinExistence type="inferred from homology"/>
<evidence type="ECO:0000256" key="8">
    <source>
        <dbReference type="ARBA" id="ARBA00023040"/>
    </source>
</evidence>
<feature type="transmembrane region" description="Helical" evidence="15">
    <location>
        <begin position="193"/>
        <end position="217"/>
    </location>
</feature>
<dbReference type="EMBL" id="JAACNH010000002">
    <property type="protein sequence ID" value="KAG8451186.1"/>
    <property type="molecule type" value="Genomic_DNA"/>
</dbReference>
<dbReference type="AlphaFoldDB" id="A0A8T2K9J3"/>
<sequence length="353" mass="40678">MSSATTANYLNRTDPCSVDSHFRYKLFTVSYSIIFVFGFVANCYVLWIFGKVYPAKNLSEIKIFMINLTVADLMFLVTLPLWIIYYHYEGDWFMPPFLCNIAGCFFFLNTYCSVAFLGVISYNRFQAVTRPVETAQSTARLRGFCISATVWILLFASSLYFLVFSGTNNVNIHGQNFTRCFEGYDLGNRGPVAVIHFILVGAFFTVFFIILICNLVIVKTLLTQPMQARKSSDMKHRALWMVGTVLAVFVICFVPHHIVDGPWTLTVLRMWHENDCDFRKTLNNVHQVTLCLMSTNCMLDPIIYCFLTKKFRKHLSERMQNFKSSRKLSRNTTDTNLESTFPLKEKPENITSV</sequence>
<dbReference type="InterPro" id="IPR000276">
    <property type="entry name" value="GPCR_Rhodpsn"/>
</dbReference>
<evidence type="ECO:0000256" key="2">
    <source>
        <dbReference type="ARBA" id="ARBA00011145"/>
    </source>
</evidence>
<dbReference type="FunFam" id="1.20.1070.10:FF:000204">
    <property type="entry name" value="platelet-activating factor receptor"/>
    <property type="match status" value="1"/>
</dbReference>
<evidence type="ECO:0000256" key="7">
    <source>
        <dbReference type="ARBA" id="ARBA00022989"/>
    </source>
</evidence>
<evidence type="ECO:0000256" key="3">
    <source>
        <dbReference type="ARBA" id="ARBA00016224"/>
    </source>
</evidence>
<keyword evidence="5" id="KW-0145">Chemotaxis</keyword>
<comment type="subcellular location">
    <subcellularLocation>
        <location evidence="1">Cell membrane</location>
        <topology evidence="1">Multi-pass membrane protein</topology>
    </subcellularLocation>
</comment>
<dbReference type="PRINTS" id="PR01153">
    <property type="entry name" value="PAFRECEPTOR"/>
</dbReference>
<dbReference type="GO" id="GO:0006935">
    <property type="term" value="P:chemotaxis"/>
    <property type="evidence" value="ECO:0007669"/>
    <property type="project" value="UniProtKB-KW"/>
</dbReference>
<reference evidence="17" key="1">
    <citation type="thesis" date="2020" institute="ProQuest LLC" country="789 East Eisenhower Parkway, Ann Arbor, MI, USA">
        <title>Comparative Genomics and Chromosome Evolution.</title>
        <authorList>
            <person name="Mudd A.B."/>
        </authorList>
    </citation>
    <scope>NUCLEOTIDE SEQUENCE</scope>
    <source>
        <strain evidence="17">Female2</strain>
        <tissue evidence="17">Blood</tissue>
    </source>
</reference>
<evidence type="ECO:0000256" key="4">
    <source>
        <dbReference type="ARBA" id="ARBA00022475"/>
    </source>
</evidence>
<evidence type="ECO:0000256" key="11">
    <source>
        <dbReference type="ARBA" id="ARBA00023170"/>
    </source>
</evidence>
<dbReference type="PRINTS" id="PR00237">
    <property type="entry name" value="GPCRRHODOPSN"/>
</dbReference>
<dbReference type="Pfam" id="PF00001">
    <property type="entry name" value="7tm_1"/>
    <property type="match status" value="1"/>
</dbReference>
<dbReference type="PROSITE" id="PS00237">
    <property type="entry name" value="G_PROTEIN_RECEP_F1_1"/>
    <property type="match status" value="1"/>
</dbReference>
<evidence type="ECO:0000256" key="13">
    <source>
        <dbReference type="ARBA" id="ARBA00023224"/>
    </source>
</evidence>
<dbReference type="PANTHER" id="PTHR24233">
    <property type="entry name" value="P2Y PURINOCEPTOR-RELATED G-PROTEIN COUPLED RECEPTOR"/>
    <property type="match status" value="1"/>
</dbReference>
<feature type="transmembrane region" description="Helical" evidence="15">
    <location>
        <begin position="61"/>
        <end position="85"/>
    </location>
</feature>
<dbReference type="InterPro" id="IPR017452">
    <property type="entry name" value="GPCR_Rhodpsn_7TM"/>
</dbReference>
<dbReference type="OrthoDB" id="5985406at2759"/>
<keyword evidence="13 14" id="KW-0807">Transducer</keyword>
<evidence type="ECO:0000313" key="18">
    <source>
        <dbReference type="Proteomes" id="UP000812440"/>
    </source>
</evidence>
<evidence type="ECO:0000256" key="10">
    <source>
        <dbReference type="ARBA" id="ARBA00023157"/>
    </source>
</evidence>
<feature type="transmembrane region" description="Helical" evidence="15">
    <location>
        <begin position="29"/>
        <end position="49"/>
    </location>
</feature>
<comment type="subunit">
    <text evidence="2">Interacts with ARRB1.</text>
</comment>
<keyword evidence="18" id="KW-1185">Reference proteome</keyword>
<feature type="domain" description="G-protein coupled receptors family 1 profile" evidence="16">
    <location>
        <begin position="41"/>
        <end position="304"/>
    </location>
</feature>
<evidence type="ECO:0000256" key="12">
    <source>
        <dbReference type="ARBA" id="ARBA00023180"/>
    </source>
</evidence>